<protein>
    <submittedName>
        <fullName evidence="3">Cysteine hydrolase family protein</fullName>
    </submittedName>
</protein>
<dbReference type="SUPFAM" id="SSF52499">
    <property type="entry name" value="Isochorismatase-like hydrolases"/>
    <property type="match status" value="1"/>
</dbReference>
<gene>
    <name evidence="3" type="ORF">ACFQO6_19090</name>
</gene>
<proteinExistence type="predicted"/>
<accession>A0ABW2N501</accession>
<dbReference type="GO" id="GO:0016787">
    <property type="term" value="F:hydrolase activity"/>
    <property type="evidence" value="ECO:0007669"/>
    <property type="project" value="UniProtKB-KW"/>
</dbReference>
<feature type="domain" description="Isochorismatase-like" evidence="2">
    <location>
        <begin position="42"/>
        <end position="218"/>
    </location>
</feature>
<dbReference type="InterPro" id="IPR000868">
    <property type="entry name" value="Isochorismatase-like_dom"/>
</dbReference>
<dbReference type="Pfam" id="PF00857">
    <property type="entry name" value="Isochorismatase"/>
    <property type="match status" value="1"/>
</dbReference>
<evidence type="ECO:0000313" key="4">
    <source>
        <dbReference type="Proteomes" id="UP001596524"/>
    </source>
</evidence>
<dbReference type="InterPro" id="IPR050272">
    <property type="entry name" value="Isochorismatase-like_hydrls"/>
</dbReference>
<sequence length="234" mass="25434">MTSPPAADVATHDWFVEEREYRRHEERRGRRHAYEHLDPRRTALVVVDVVPFFVRESAYVRGIVPRVNALAAALRTAGGVVAWVVPGSSEPSAKDREFFGDEVAELYAGSGGEGTPVERLHPGLAVDRDDLAVEKTARSAWFPGSELPALLAARDVETLLVTGTVTNVCVEDTVRDASTAGLRVVLVADACAAMRDRDHNATLHVVYRSYGDVRSTEDVLGLIASGDLRSRASS</sequence>
<organism evidence="3 4">
    <name type="scientific">Nocardioides astragali</name>
    <dbReference type="NCBI Taxonomy" id="1776736"/>
    <lineage>
        <taxon>Bacteria</taxon>
        <taxon>Bacillati</taxon>
        <taxon>Actinomycetota</taxon>
        <taxon>Actinomycetes</taxon>
        <taxon>Propionibacteriales</taxon>
        <taxon>Nocardioidaceae</taxon>
        <taxon>Nocardioides</taxon>
    </lineage>
</organism>
<dbReference type="Gene3D" id="3.40.50.850">
    <property type="entry name" value="Isochorismatase-like"/>
    <property type="match status" value="1"/>
</dbReference>
<evidence type="ECO:0000259" key="2">
    <source>
        <dbReference type="Pfam" id="PF00857"/>
    </source>
</evidence>
<name>A0ABW2N501_9ACTN</name>
<dbReference type="EMBL" id="JBHTCH010000023">
    <property type="protein sequence ID" value="MFC7362384.1"/>
    <property type="molecule type" value="Genomic_DNA"/>
</dbReference>
<keyword evidence="1 3" id="KW-0378">Hydrolase</keyword>
<dbReference type="Proteomes" id="UP001596524">
    <property type="component" value="Unassembled WGS sequence"/>
</dbReference>
<evidence type="ECO:0000313" key="3">
    <source>
        <dbReference type="EMBL" id="MFC7362384.1"/>
    </source>
</evidence>
<reference evidence="4" key="1">
    <citation type="journal article" date="2019" name="Int. J. Syst. Evol. Microbiol.">
        <title>The Global Catalogue of Microorganisms (GCM) 10K type strain sequencing project: providing services to taxonomists for standard genome sequencing and annotation.</title>
        <authorList>
            <consortium name="The Broad Institute Genomics Platform"/>
            <consortium name="The Broad Institute Genome Sequencing Center for Infectious Disease"/>
            <person name="Wu L."/>
            <person name="Ma J."/>
        </authorList>
    </citation>
    <scope>NUCLEOTIDE SEQUENCE [LARGE SCALE GENOMIC DNA]</scope>
    <source>
        <strain evidence="4">FCH27</strain>
    </source>
</reference>
<comment type="caution">
    <text evidence="3">The sequence shown here is derived from an EMBL/GenBank/DDBJ whole genome shotgun (WGS) entry which is preliminary data.</text>
</comment>
<dbReference type="RefSeq" id="WP_255892972.1">
    <property type="nucleotide sequence ID" value="NZ_JAFMZM010000008.1"/>
</dbReference>
<keyword evidence="4" id="KW-1185">Reference proteome</keyword>
<dbReference type="CDD" id="cd00431">
    <property type="entry name" value="cysteine_hydrolases"/>
    <property type="match status" value="1"/>
</dbReference>
<dbReference type="PANTHER" id="PTHR43540:SF6">
    <property type="entry name" value="ISOCHORISMATASE-LIKE DOMAIN-CONTAINING PROTEIN"/>
    <property type="match status" value="1"/>
</dbReference>
<evidence type="ECO:0000256" key="1">
    <source>
        <dbReference type="ARBA" id="ARBA00022801"/>
    </source>
</evidence>
<dbReference type="InterPro" id="IPR036380">
    <property type="entry name" value="Isochorismatase-like_sf"/>
</dbReference>
<dbReference type="PANTHER" id="PTHR43540">
    <property type="entry name" value="PEROXYUREIDOACRYLATE/UREIDOACRYLATE AMIDOHYDROLASE-RELATED"/>
    <property type="match status" value="1"/>
</dbReference>